<keyword evidence="7 10" id="KW-0445">Lipid transport</keyword>
<evidence type="ECO:0000256" key="3">
    <source>
        <dbReference type="ARBA" id="ARBA00022448"/>
    </source>
</evidence>
<keyword evidence="4" id="KW-0812">Transmembrane</keyword>
<comment type="subcellular location">
    <subcellularLocation>
        <location evidence="1 10">Endoplasmic reticulum membrane</location>
        <topology evidence="1 10">Multi-pass membrane protein</topology>
    </subcellularLocation>
</comment>
<accession>E0W078</accession>
<reference evidence="12" key="3">
    <citation type="submission" date="2021-02" db="UniProtKB">
        <authorList>
            <consortium name="EnsemblMetazoa"/>
        </authorList>
    </citation>
    <scope>IDENTIFICATION</scope>
    <source>
        <strain evidence="12">USDA</strain>
    </source>
</reference>
<gene>
    <name evidence="12" type="primary">8240382</name>
    <name evidence="11" type="ORF">Phum_PHUM546650</name>
</gene>
<dbReference type="eggNOG" id="KOG3134">
    <property type="taxonomic scope" value="Eukaryota"/>
</dbReference>
<dbReference type="GO" id="GO:0032366">
    <property type="term" value="P:intracellular sterol transport"/>
    <property type="evidence" value="ECO:0007669"/>
    <property type="project" value="UniProtKB-UniRule"/>
</dbReference>
<dbReference type="GO" id="GO:0016125">
    <property type="term" value="P:sterol metabolic process"/>
    <property type="evidence" value="ECO:0007669"/>
    <property type="project" value="UniProtKB-UniRule"/>
</dbReference>
<proteinExistence type="inferred from homology"/>
<evidence type="ECO:0000313" key="13">
    <source>
        <dbReference type="Proteomes" id="UP000009046"/>
    </source>
</evidence>
<sequence length="82" mass="9701">MAEQNSYLCVNCGNRVKHLYREYSPSVLKLINCEKCGNVADKYIEYDRIIILIDLILLSKEGYRHVLYNSHYNVNIIKMKIF</sequence>
<dbReference type="GO" id="GO:0097036">
    <property type="term" value="P:regulation of plasma membrane sterol distribution"/>
    <property type="evidence" value="ECO:0007669"/>
    <property type="project" value="UniProtKB-UniRule"/>
</dbReference>
<evidence type="ECO:0000256" key="5">
    <source>
        <dbReference type="ARBA" id="ARBA00022824"/>
    </source>
</evidence>
<evidence type="ECO:0000256" key="6">
    <source>
        <dbReference type="ARBA" id="ARBA00022989"/>
    </source>
</evidence>
<dbReference type="PANTHER" id="PTHR14467">
    <property type="entry name" value="ARV1"/>
    <property type="match status" value="1"/>
</dbReference>
<comment type="similarity">
    <text evidence="2 10">Belongs to the ARV1 family.</text>
</comment>
<keyword evidence="3 10" id="KW-0813">Transport</keyword>
<reference evidence="11" key="1">
    <citation type="submission" date="2007-04" db="EMBL/GenBank/DDBJ databases">
        <title>Annotation of Pediculus humanus corporis strain USDA.</title>
        <authorList>
            <person name="Kirkness E."/>
            <person name="Hannick L."/>
            <person name="Hass B."/>
            <person name="Bruggner R."/>
            <person name="Lawson D."/>
            <person name="Bidwell S."/>
            <person name="Joardar V."/>
            <person name="Caler E."/>
            <person name="Walenz B."/>
            <person name="Inman J."/>
            <person name="Schobel S."/>
            <person name="Galinsky K."/>
            <person name="Amedeo P."/>
            <person name="Strausberg R."/>
        </authorList>
    </citation>
    <scope>NUCLEOTIDE SEQUENCE</scope>
    <source>
        <strain evidence="11">USDA</strain>
    </source>
</reference>
<evidence type="ECO:0000256" key="8">
    <source>
        <dbReference type="ARBA" id="ARBA00023098"/>
    </source>
</evidence>
<protein>
    <recommendedName>
        <fullName evidence="10">Protein ARV</fullName>
    </recommendedName>
</protein>
<dbReference type="Pfam" id="PF04161">
    <property type="entry name" value="Arv1"/>
    <property type="match status" value="1"/>
</dbReference>
<dbReference type="AlphaFoldDB" id="E0W078"/>
<evidence type="ECO:0000313" key="12">
    <source>
        <dbReference type="EnsemblMetazoa" id="PHUM546650-PA"/>
    </source>
</evidence>
<reference evidence="11" key="2">
    <citation type="submission" date="2007-04" db="EMBL/GenBank/DDBJ databases">
        <title>The genome of the human body louse.</title>
        <authorList>
            <consortium name="The Human Body Louse Genome Consortium"/>
            <person name="Kirkness E."/>
            <person name="Walenz B."/>
            <person name="Hass B."/>
            <person name="Bruggner R."/>
            <person name="Strausberg R."/>
        </authorList>
    </citation>
    <scope>NUCLEOTIDE SEQUENCE</scope>
    <source>
        <strain evidence="11">USDA</strain>
    </source>
</reference>
<dbReference type="STRING" id="121224.E0W078"/>
<keyword evidence="5 10" id="KW-0256">Endoplasmic reticulum</keyword>
<keyword evidence="13" id="KW-1185">Reference proteome</keyword>
<name>E0W078_PEDHC</name>
<dbReference type="PANTHER" id="PTHR14467:SF0">
    <property type="entry name" value="PROTEIN ARV1"/>
    <property type="match status" value="1"/>
</dbReference>
<evidence type="ECO:0000256" key="9">
    <source>
        <dbReference type="ARBA" id="ARBA00023136"/>
    </source>
</evidence>
<evidence type="ECO:0000256" key="7">
    <source>
        <dbReference type="ARBA" id="ARBA00023055"/>
    </source>
</evidence>
<evidence type="ECO:0000313" key="11">
    <source>
        <dbReference type="EMBL" id="EEB19034.1"/>
    </source>
</evidence>
<dbReference type="GO" id="GO:0005789">
    <property type="term" value="C:endoplasmic reticulum membrane"/>
    <property type="evidence" value="ECO:0007669"/>
    <property type="project" value="UniProtKB-SubCell"/>
</dbReference>
<dbReference type="InterPro" id="IPR007290">
    <property type="entry name" value="Arv1"/>
</dbReference>
<comment type="function">
    <text evidence="10">Mediator of sterol homeostasis involved in sterol uptake, trafficking and distribution into membranes.</text>
</comment>
<organism>
    <name type="scientific">Pediculus humanus subsp. corporis</name>
    <name type="common">Body louse</name>
    <dbReference type="NCBI Taxonomy" id="121224"/>
    <lineage>
        <taxon>Eukaryota</taxon>
        <taxon>Metazoa</taxon>
        <taxon>Ecdysozoa</taxon>
        <taxon>Arthropoda</taxon>
        <taxon>Hexapoda</taxon>
        <taxon>Insecta</taxon>
        <taxon>Pterygota</taxon>
        <taxon>Neoptera</taxon>
        <taxon>Paraneoptera</taxon>
        <taxon>Psocodea</taxon>
        <taxon>Troctomorpha</taxon>
        <taxon>Phthiraptera</taxon>
        <taxon>Anoplura</taxon>
        <taxon>Pediculidae</taxon>
        <taxon>Pediculus</taxon>
    </lineage>
</organism>
<dbReference type="GO" id="GO:0006665">
    <property type="term" value="P:sphingolipid metabolic process"/>
    <property type="evidence" value="ECO:0007669"/>
    <property type="project" value="TreeGrafter"/>
</dbReference>
<evidence type="ECO:0000256" key="4">
    <source>
        <dbReference type="ARBA" id="ARBA00022692"/>
    </source>
</evidence>
<dbReference type="GO" id="GO:0005794">
    <property type="term" value="C:Golgi apparatus"/>
    <property type="evidence" value="ECO:0007669"/>
    <property type="project" value="TreeGrafter"/>
</dbReference>
<dbReference type="VEuPathDB" id="VectorBase:PHUM546650"/>
<dbReference type="Proteomes" id="UP000009046">
    <property type="component" value="Unassembled WGS sequence"/>
</dbReference>
<evidence type="ECO:0000256" key="10">
    <source>
        <dbReference type="RuleBase" id="RU368065"/>
    </source>
</evidence>
<evidence type="ECO:0000256" key="1">
    <source>
        <dbReference type="ARBA" id="ARBA00004477"/>
    </source>
</evidence>
<dbReference type="KEGG" id="phu:Phum_PHUM546650"/>
<keyword evidence="9" id="KW-0472">Membrane</keyword>
<dbReference type="EMBL" id="DS235857">
    <property type="protein sequence ID" value="EEB19034.1"/>
    <property type="molecule type" value="Genomic_DNA"/>
</dbReference>
<keyword evidence="8 10" id="KW-0443">Lipid metabolism</keyword>
<dbReference type="OrthoDB" id="2192830at2759"/>
<dbReference type="GO" id="GO:0032541">
    <property type="term" value="C:cortical endoplasmic reticulum"/>
    <property type="evidence" value="ECO:0007669"/>
    <property type="project" value="TreeGrafter"/>
</dbReference>
<dbReference type="GeneID" id="8240382"/>
<dbReference type="EnsemblMetazoa" id="PHUM546650-RA">
    <property type="protein sequence ID" value="PHUM546650-PA"/>
    <property type="gene ID" value="PHUM546650"/>
</dbReference>
<dbReference type="RefSeq" id="XP_002431772.1">
    <property type="nucleotide sequence ID" value="XM_002431727.1"/>
</dbReference>
<keyword evidence="6" id="KW-1133">Transmembrane helix</keyword>
<dbReference type="InParanoid" id="E0W078"/>
<dbReference type="CTD" id="8240382"/>
<evidence type="ECO:0000256" key="2">
    <source>
        <dbReference type="ARBA" id="ARBA00009187"/>
    </source>
</evidence>
<dbReference type="HOGENOM" id="CLU_194777_0_0_1"/>
<dbReference type="EMBL" id="AAZO01006645">
    <property type="status" value="NOT_ANNOTATED_CDS"/>
    <property type="molecule type" value="Genomic_DNA"/>
</dbReference>
<dbReference type="OMA" id="SHYNVNI"/>